<sequence length="147" mass="15840">MDRRKFLALSAVAFAGLSIAPALRPAFGATKLEEEIQKRLGVQLLQIKESADIKLTAPTIAESGANVPITVESTIPVDKVEKLYIFVDKNPSPWIADVSLSPMNGQVYFSTRIKMGETSNVRAILKLKDGSYVMATKEVKVTAGGCG</sequence>
<organism evidence="3">
    <name type="scientific">Hydrogenobacter sp</name>
    <dbReference type="NCBI Taxonomy" id="2152829"/>
    <lineage>
        <taxon>Bacteria</taxon>
        <taxon>Pseudomonadati</taxon>
        <taxon>Aquificota</taxon>
        <taxon>Aquificia</taxon>
        <taxon>Aquificales</taxon>
        <taxon>Aquificaceae</taxon>
        <taxon>Hydrogenobacter</taxon>
    </lineage>
</organism>
<keyword evidence="1" id="KW-0732">Signal</keyword>
<dbReference type="NCBIfam" id="TIGR04488">
    <property type="entry name" value="SoxY_true_GGCGG"/>
    <property type="match status" value="1"/>
</dbReference>
<feature type="domain" description="Ig-like SoxY" evidence="2">
    <location>
        <begin position="48"/>
        <end position="146"/>
    </location>
</feature>
<evidence type="ECO:0000259" key="2">
    <source>
        <dbReference type="Pfam" id="PF13501"/>
    </source>
</evidence>
<comment type="caution">
    <text evidence="3">The sequence shown here is derived from an EMBL/GenBank/DDBJ whole genome shotgun (WGS) entry which is preliminary data.</text>
</comment>
<evidence type="ECO:0000313" key="3">
    <source>
        <dbReference type="EMBL" id="HEW46336.1"/>
    </source>
</evidence>
<dbReference type="InterPro" id="IPR038162">
    <property type="entry name" value="SoxY_sf"/>
</dbReference>
<accession>A0A7C2VI02</accession>
<dbReference type="PIRSF" id="PIRSF010312">
    <property type="entry name" value="Sulphur_oxidation_SoxY"/>
    <property type="match status" value="1"/>
</dbReference>
<proteinExistence type="predicted"/>
<dbReference type="AlphaFoldDB" id="A0A7C2VI02"/>
<dbReference type="InterPro" id="IPR032711">
    <property type="entry name" value="SoxY"/>
</dbReference>
<dbReference type="Gene3D" id="2.60.40.2470">
    <property type="entry name" value="SoxY domain"/>
    <property type="match status" value="1"/>
</dbReference>
<name>A0A7C2VI02_9AQUI</name>
<gene>
    <name evidence="3" type="primary">soxY</name>
    <name evidence="3" type="ORF">ENO47_06705</name>
</gene>
<dbReference type="Pfam" id="PF13501">
    <property type="entry name" value="SoxY"/>
    <property type="match status" value="1"/>
</dbReference>
<feature type="chain" id="PRO_5028454490" evidence="1">
    <location>
        <begin position="25"/>
        <end position="147"/>
    </location>
</feature>
<feature type="signal peptide" evidence="1">
    <location>
        <begin position="1"/>
        <end position="24"/>
    </location>
</feature>
<reference evidence="3" key="1">
    <citation type="journal article" date="2020" name="mSystems">
        <title>Genome- and Community-Level Interaction Insights into Carbon Utilization and Element Cycling Functions of Hydrothermarchaeota in Hydrothermal Sediment.</title>
        <authorList>
            <person name="Zhou Z."/>
            <person name="Liu Y."/>
            <person name="Xu W."/>
            <person name="Pan J."/>
            <person name="Luo Z.H."/>
            <person name="Li M."/>
        </authorList>
    </citation>
    <scope>NUCLEOTIDE SEQUENCE [LARGE SCALE GENOMIC DNA]</scope>
    <source>
        <strain evidence="3">SpSt-132</strain>
    </source>
</reference>
<protein>
    <submittedName>
        <fullName evidence="3">Thiosulfate oxidation carrier protein SoxY</fullName>
    </submittedName>
</protein>
<dbReference type="InterPro" id="IPR016568">
    <property type="entry name" value="Sulphur_oxidation_SoxY"/>
</dbReference>
<dbReference type="EMBL" id="DSFP01000058">
    <property type="protein sequence ID" value="HEW46336.1"/>
    <property type="molecule type" value="Genomic_DNA"/>
</dbReference>
<evidence type="ECO:0000256" key="1">
    <source>
        <dbReference type="SAM" id="SignalP"/>
    </source>
</evidence>